<evidence type="ECO:0000256" key="1">
    <source>
        <dbReference type="ARBA" id="ARBA00004167"/>
    </source>
</evidence>
<evidence type="ECO:0000256" key="8">
    <source>
        <dbReference type="SAM" id="Phobius"/>
    </source>
</evidence>
<dbReference type="GO" id="GO:0005737">
    <property type="term" value="C:cytoplasm"/>
    <property type="evidence" value="ECO:0007669"/>
    <property type="project" value="TreeGrafter"/>
</dbReference>
<dbReference type="GO" id="GO:0016020">
    <property type="term" value="C:membrane"/>
    <property type="evidence" value="ECO:0007669"/>
    <property type="project" value="UniProtKB-SubCell"/>
</dbReference>
<evidence type="ECO:0000256" key="2">
    <source>
        <dbReference type="ARBA" id="ARBA00007647"/>
    </source>
</evidence>
<evidence type="ECO:0000313" key="10">
    <source>
        <dbReference type="Proteomes" id="UP001301350"/>
    </source>
</evidence>
<dbReference type="PANTHER" id="PTHR21461">
    <property type="entry name" value="GLYCOSYLTRANSFERASE FAMILY 92 PROTEIN"/>
    <property type="match status" value="1"/>
</dbReference>
<gene>
    <name evidence="9" type="ORF">CDCA_CDCA06G1771</name>
</gene>
<dbReference type="Pfam" id="PF01697">
    <property type="entry name" value="Glyco_transf_92"/>
    <property type="match status" value="1"/>
</dbReference>
<keyword evidence="10" id="KW-1185">Reference proteome</keyword>
<evidence type="ECO:0000256" key="4">
    <source>
        <dbReference type="ARBA" id="ARBA00022679"/>
    </source>
</evidence>
<keyword evidence="5 8" id="KW-0812">Transmembrane</keyword>
<dbReference type="AlphaFoldDB" id="A0AAV9IUA1"/>
<comment type="similarity">
    <text evidence="2">Belongs to the glycosyltransferase 92 family.</text>
</comment>
<evidence type="ECO:0008006" key="11">
    <source>
        <dbReference type="Google" id="ProtNLM"/>
    </source>
</evidence>
<evidence type="ECO:0000256" key="5">
    <source>
        <dbReference type="ARBA" id="ARBA00022692"/>
    </source>
</evidence>
<name>A0AAV9IUA1_CYACA</name>
<sequence length="441" mass="50881">MPSSRGEKRFAPTTRVLLSRRVTVAWSRRRVRLGVLAASALLLLLWWTWRHWTWWSAADVPLVPAPTRVPTYELATRRWATAARLLDDHQTILLTGVVDRNAPKLAPACELVLRWGSADARVPLAASDRGHRCAFLQESWEEDHHNHPDTTFAWFLRISPPLRPSWLRARHRPDLHLFIARAADSVPVMLPAPQRIRRALSACLPVLQNNARVERVVEWLQRLRQRHQLEAARMYLVPGYNRTLVQQVSAAVVSDPQLAGLTVRFQVVPPGLKLHYFGQYLAVYDCWVREATRSRWTAFIDLDEEFAMPLTRFLHRHQSLSRWLQTRQRHEPNVAGYTFGSWPYIKPGLHQEPRRQAPQPACYPPRSGWPKSFDTAAGIVTVTVEPPELCIGPPGRRKHVLRPDRMRQIQIHNAHAREPYRVVHLNTTEAFLVHYRGYVAG</sequence>
<dbReference type="Proteomes" id="UP001301350">
    <property type="component" value="Unassembled WGS sequence"/>
</dbReference>
<protein>
    <recommendedName>
        <fullName evidence="11">Glycosyltransferase family 92 protein</fullName>
    </recommendedName>
</protein>
<dbReference type="GO" id="GO:0016757">
    <property type="term" value="F:glycosyltransferase activity"/>
    <property type="evidence" value="ECO:0007669"/>
    <property type="project" value="UniProtKB-KW"/>
</dbReference>
<dbReference type="InterPro" id="IPR008166">
    <property type="entry name" value="Glyco_transf_92"/>
</dbReference>
<dbReference type="PANTHER" id="PTHR21461:SF69">
    <property type="entry name" value="GLYCOSYLTRANSFERASE FAMILY 92 PROTEIN"/>
    <property type="match status" value="1"/>
</dbReference>
<evidence type="ECO:0000256" key="3">
    <source>
        <dbReference type="ARBA" id="ARBA00022676"/>
    </source>
</evidence>
<dbReference type="EMBL" id="JANCYW010000006">
    <property type="protein sequence ID" value="KAK4535746.1"/>
    <property type="molecule type" value="Genomic_DNA"/>
</dbReference>
<keyword evidence="3" id="KW-0328">Glycosyltransferase</keyword>
<accession>A0AAV9IUA1</accession>
<organism evidence="9 10">
    <name type="scientific">Cyanidium caldarium</name>
    <name type="common">Red alga</name>
    <dbReference type="NCBI Taxonomy" id="2771"/>
    <lineage>
        <taxon>Eukaryota</taxon>
        <taxon>Rhodophyta</taxon>
        <taxon>Bangiophyceae</taxon>
        <taxon>Cyanidiales</taxon>
        <taxon>Cyanidiaceae</taxon>
        <taxon>Cyanidium</taxon>
    </lineage>
</organism>
<comment type="caution">
    <text evidence="9">The sequence shown here is derived from an EMBL/GenBank/DDBJ whole genome shotgun (WGS) entry which is preliminary data.</text>
</comment>
<keyword evidence="7 8" id="KW-0472">Membrane</keyword>
<proteinExistence type="inferred from homology"/>
<keyword evidence="6 8" id="KW-1133">Transmembrane helix</keyword>
<keyword evidence="4" id="KW-0808">Transferase</keyword>
<evidence type="ECO:0000256" key="6">
    <source>
        <dbReference type="ARBA" id="ARBA00022989"/>
    </source>
</evidence>
<evidence type="ECO:0000313" key="9">
    <source>
        <dbReference type="EMBL" id="KAK4535746.1"/>
    </source>
</evidence>
<feature type="transmembrane region" description="Helical" evidence="8">
    <location>
        <begin position="31"/>
        <end position="49"/>
    </location>
</feature>
<comment type="subcellular location">
    <subcellularLocation>
        <location evidence="1">Membrane</location>
        <topology evidence="1">Single-pass membrane protein</topology>
    </subcellularLocation>
</comment>
<evidence type="ECO:0000256" key="7">
    <source>
        <dbReference type="ARBA" id="ARBA00023136"/>
    </source>
</evidence>
<reference evidence="9 10" key="1">
    <citation type="submission" date="2022-07" db="EMBL/GenBank/DDBJ databases">
        <title>Genome-wide signatures of adaptation to extreme environments.</title>
        <authorList>
            <person name="Cho C.H."/>
            <person name="Yoon H.S."/>
        </authorList>
    </citation>
    <scope>NUCLEOTIDE SEQUENCE [LARGE SCALE GENOMIC DNA]</scope>
    <source>
        <strain evidence="9 10">DBV 063 E5</strain>
    </source>
</reference>